<evidence type="ECO:0000313" key="3">
    <source>
        <dbReference type="Proteomes" id="UP000800035"/>
    </source>
</evidence>
<dbReference type="Pfam" id="PF06985">
    <property type="entry name" value="HET"/>
    <property type="match status" value="1"/>
</dbReference>
<evidence type="ECO:0000259" key="1">
    <source>
        <dbReference type="Pfam" id="PF06985"/>
    </source>
</evidence>
<dbReference type="InterPro" id="IPR010730">
    <property type="entry name" value="HET"/>
</dbReference>
<organism evidence="2 3">
    <name type="scientific">Byssothecium circinans</name>
    <dbReference type="NCBI Taxonomy" id="147558"/>
    <lineage>
        <taxon>Eukaryota</taxon>
        <taxon>Fungi</taxon>
        <taxon>Dikarya</taxon>
        <taxon>Ascomycota</taxon>
        <taxon>Pezizomycotina</taxon>
        <taxon>Dothideomycetes</taxon>
        <taxon>Pleosporomycetidae</taxon>
        <taxon>Pleosporales</taxon>
        <taxon>Massarineae</taxon>
        <taxon>Massarinaceae</taxon>
        <taxon>Byssothecium</taxon>
    </lineage>
</organism>
<dbReference type="PANTHER" id="PTHR33112">
    <property type="entry name" value="DOMAIN PROTEIN, PUTATIVE-RELATED"/>
    <property type="match status" value="1"/>
</dbReference>
<feature type="non-terminal residue" evidence="2">
    <location>
        <position position="255"/>
    </location>
</feature>
<reference evidence="2" key="1">
    <citation type="journal article" date="2020" name="Stud. Mycol.">
        <title>101 Dothideomycetes genomes: a test case for predicting lifestyles and emergence of pathogens.</title>
        <authorList>
            <person name="Haridas S."/>
            <person name="Albert R."/>
            <person name="Binder M."/>
            <person name="Bloem J."/>
            <person name="Labutti K."/>
            <person name="Salamov A."/>
            <person name="Andreopoulos B."/>
            <person name="Baker S."/>
            <person name="Barry K."/>
            <person name="Bills G."/>
            <person name="Bluhm B."/>
            <person name="Cannon C."/>
            <person name="Castanera R."/>
            <person name="Culley D."/>
            <person name="Daum C."/>
            <person name="Ezra D."/>
            <person name="Gonzalez J."/>
            <person name="Henrissat B."/>
            <person name="Kuo A."/>
            <person name="Liang C."/>
            <person name="Lipzen A."/>
            <person name="Lutzoni F."/>
            <person name="Magnuson J."/>
            <person name="Mondo S."/>
            <person name="Nolan M."/>
            <person name="Ohm R."/>
            <person name="Pangilinan J."/>
            <person name="Park H.-J."/>
            <person name="Ramirez L."/>
            <person name="Alfaro M."/>
            <person name="Sun H."/>
            <person name="Tritt A."/>
            <person name="Yoshinaga Y."/>
            <person name="Zwiers L.-H."/>
            <person name="Turgeon B."/>
            <person name="Goodwin S."/>
            <person name="Spatafora J."/>
            <person name="Crous P."/>
            <person name="Grigoriev I."/>
        </authorList>
    </citation>
    <scope>NUCLEOTIDE SEQUENCE</scope>
    <source>
        <strain evidence="2">CBS 675.92</strain>
    </source>
</reference>
<dbReference type="OrthoDB" id="5428863at2759"/>
<proteinExistence type="predicted"/>
<dbReference type="Proteomes" id="UP000800035">
    <property type="component" value="Unassembled WGS sequence"/>
</dbReference>
<gene>
    <name evidence="2" type="ORF">CC80DRAFT_399100</name>
</gene>
<keyword evidence="3" id="KW-1185">Reference proteome</keyword>
<protein>
    <submittedName>
        <fullName evidence="2">HET-domain-containing protein</fullName>
    </submittedName>
</protein>
<dbReference type="PANTHER" id="PTHR33112:SF1">
    <property type="entry name" value="HETEROKARYON INCOMPATIBILITY DOMAIN-CONTAINING PROTEIN"/>
    <property type="match status" value="1"/>
</dbReference>
<dbReference type="AlphaFoldDB" id="A0A6A5UC15"/>
<feature type="domain" description="Heterokaryon incompatibility" evidence="1">
    <location>
        <begin position="86"/>
        <end position="227"/>
    </location>
</feature>
<evidence type="ECO:0000313" key="2">
    <source>
        <dbReference type="EMBL" id="KAF1962713.1"/>
    </source>
</evidence>
<accession>A0A6A5UC15</accession>
<dbReference type="EMBL" id="ML976978">
    <property type="protein sequence ID" value="KAF1962713.1"/>
    <property type="molecule type" value="Genomic_DNA"/>
</dbReference>
<sequence>MKQKTFRLHADAAGHLFCLKEDAHDDSLFKPRIPGQNAALSQVKNWLDFCASHHSLCQNRESQVTGLKLLDCETYDVVPAPTNANYVALSYVWGTTVSDSEAPAMEYDGAHTLDPRITKTIRDAATAAKGLGYKYLWVDKLCIDQGNAEEKHHQISKMDSIYGSADMTIIAACGQECYYGLPGVNGTPRTPRRNVKAGQINVFSSTRHPHDHIRSSKWVSRGWTLQEACLSTRRLVFTDTQLYFECNTMHCSETI</sequence>
<name>A0A6A5UC15_9PLEO</name>